<organism evidence="1 2">
    <name type="scientific">Catenaria anguillulae PL171</name>
    <dbReference type="NCBI Taxonomy" id="765915"/>
    <lineage>
        <taxon>Eukaryota</taxon>
        <taxon>Fungi</taxon>
        <taxon>Fungi incertae sedis</taxon>
        <taxon>Blastocladiomycota</taxon>
        <taxon>Blastocladiomycetes</taxon>
        <taxon>Blastocladiales</taxon>
        <taxon>Catenariaceae</taxon>
        <taxon>Catenaria</taxon>
    </lineage>
</organism>
<sequence length="173" mass="18815">MQAFADAELKVERAGAWRHRHRLAETTSRDKSEGGADWRGAARTGLVQCGPVEGVAQLGYHSHDPTLLATHFALTRCSRPTDRTLTIRNDFAAPTSPTLSQPRHRYLPHHCHHPLPTQPLEELQAHLFPETVVSTSTASLAGTARLPSSLGSACRCGPTDLPISRCAPRKSST</sequence>
<protein>
    <submittedName>
        <fullName evidence="1">Uncharacterized protein</fullName>
    </submittedName>
</protein>
<reference evidence="1 2" key="1">
    <citation type="submission" date="2016-07" db="EMBL/GenBank/DDBJ databases">
        <title>Pervasive Adenine N6-methylation of Active Genes in Fungi.</title>
        <authorList>
            <consortium name="DOE Joint Genome Institute"/>
            <person name="Mondo S.J."/>
            <person name="Dannebaum R.O."/>
            <person name="Kuo R.C."/>
            <person name="Labutti K."/>
            <person name="Haridas S."/>
            <person name="Kuo A."/>
            <person name="Salamov A."/>
            <person name="Ahrendt S.R."/>
            <person name="Lipzen A."/>
            <person name="Sullivan W."/>
            <person name="Andreopoulos W.B."/>
            <person name="Clum A."/>
            <person name="Lindquist E."/>
            <person name="Daum C."/>
            <person name="Ramamoorthy G.K."/>
            <person name="Gryganskyi A."/>
            <person name="Culley D."/>
            <person name="Magnuson J.K."/>
            <person name="James T.Y."/>
            <person name="O'Malley M.A."/>
            <person name="Stajich J.E."/>
            <person name="Spatafora J.W."/>
            <person name="Visel A."/>
            <person name="Grigoriev I.V."/>
        </authorList>
    </citation>
    <scope>NUCLEOTIDE SEQUENCE [LARGE SCALE GENOMIC DNA]</scope>
    <source>
        <strain evidence="1 2">PL171</strain>
    </source>
</reference>
<dbReference type="EMBL" id="MCFL01000004">
    <property type="protein sequence ID" value="ORZ39848.1"/>
    <property type="molecule type" value="Genomic_DNA"/>
</dbReference>
<dbReference type="AlphaFoldDB" id="A0A1Y2HZ23"/>
<gene>
    <name evidence="1" type="ORF">BCR44DRAFT_1216637</name>
</gene>
<keyword evidence="2" id="KW-1185">Reference proteome</keyword>
<dbReference type="Proteomes" id="UP000193411">
    <property type="component" value="Unassembled WGS sequence"/>
</dbReference>
<proteinExistence type="predicted"/>
<comment type="caution">
    <text evidence="1">The sequence shown here is derived from an EMBL/GenBank/DDBJ whole genome shotgun (WGS) entry which is preliminary data.</text>
</comment>
<evidence type="ECO:0000313" key="2">
    <source>
        <dbReference type="Proteomes" id="UP000193411"/>
    </source>
</evidence>
<accession>A0A1Y2HZ23</accession>
<evidence type="ECO:0000313" key="1">
    <source>
        <dbReference type="EMBL" id="ORZ39848.1"/>
    </source>
</evidence>
<name>A0A1Y2HZ23_9FUNG</name>